<evidence type="ECO:0000256" key="3">
    <source>
        <dbReference type="ARBA" id="ARBA00022722"/>
    </source>
</evidence>
<dbReference type="HAMAP" id="MF_00227">
    <property type="entry name" value="RNase_P"/>
    <property type="match status" value="1"/>
</dbReference>
<keyword evidence="4 7" id="KW-0255">Endonuclease</keyword>
<evidence type="ECO:0000256" key="1">
    <source>
        <dbReference type="ARBA" id="ARBA00002663"/>
    </source>
</evidence>
<keyword evidence="2 7" id="KW-0819">tRNA processing</keyword>
<protein>
    <recommendedName>
        <fullName evidence="7 8">Ribonuclease P protein component</fullName>
        <shortName evidence="7">RNase P protein</shortName>
        <shortName evidence="7">RNaseP protein</shortName>
        <ecNumber evidence="7 8">3.1.26.5</ecNumber>
    </recommendedName>
    <alternativeName>
        <fullName evidence="7">Protein C5</fullName>
    </alternativeName>
</protein>
<dbReference type="EMBL" id="JAVRHQ010000007">
    <property type="protein sequence ID" value="MDT0642707.1"/>
    <property type="molecule type" value="Genomic_DNA"/>
</dbReference>
<dbReference type="GO" id="GO:0004526">
    <property type="term" value="F:ribonuclease P activity"/>
    <property type="evidence" value="ECO:0007669"/>
    <property type="project" value="UniProtKB-EC"/>
</dbReference>
<evidence type="ECO:0000256" key="6">
    <source>
        <dbReference type="ARBA" id="ARBA00022884"/>
    </source>
</evidence>
<sequence length="130" mass="15757">MEETFGKKEKLKSKKLIEQLFQEGKSVKNFPLRLIYIKLPEGRKVQFQTGVSVPKRIIKTAVQRNRIKRLMREVYRKNKYLVSSTISSPYAFMFIYTSPKELRYDELFVKMEKLLEKFKEKEKWEIQQKK</sequence>
<dbReference type="RefSeq" id="WP_311534338.1">
    <property type="nucleotide sequence ID" value="NZ_JAVRHQ010000007.1"/>
</dbReference>
<comment type="similarity">
    <text evidence="7">Belongs to the RnpA family.</text>
</comment>
<keyword evidence="3 7" id="KW-0540">Nuclease</keyword>
<dbReference type="SUPFAM" id="SSF54211">
    <property type="entry name" value="Ribosomal protein S5 domain 2-like"/>
    <property type="match status" value="1"/>
</dbReference>
<keyword evidence="5 7" id="KW-0378">Hydrolase</keyword>
<comment type="catalytic activity">
    <reaction evidence="7">
        <text>Endonucleolytic cleavage of RNA, removing 5'-extranucleotides from tRNA precursor.</text>
        <dbReference type="EC" id="3.1.26.5"/>
    </reaction>
</comment>
<dbReference type="EC" id="3.1.26.5" evidence="7 8"/>
<dbReference type="InterPro" id="IPR020568">
    <property type="entry name" value="Ribosomal_Su5_D2-typ_SF"/>
</dbReference>
<keyword evidence="10" id="KW-1185">Reference proteome</keyword>
<proteinExistence type="inferred from homology"/>
<dbReference type="NCBIfam" id="TIGR00188">
    <property type="entry name" value="rnpA"/>
    <property type="match status" value="1"/>
</dbReference>
<evidence type="ECO:0000313" key="10">
    <source>
        <dbReference type="Proteomes" id="UP001262889"/>
    </source>
</evidence>
<keyword evidence="6 7" id="KW-0694">RNA-binding</keyword>
<comment type="subunit">
    <text evidence="7">Consists of a catalytic RNA component (M1 or rnpB) and a protein subunit.</text>
</comment>
<evidence type="ECO:0000313" key="9">
    <source>
        <dbReference type="EMBL" id="MDT0642707.1"/>
    </source>
</evidence>
<organism evidence="9 10">
    <name type="scientific">Autumnicola tepida</name>
    <dbReference type="NCBI Taxonomy" id="3075595"/>
    <lineage>
        <taxon>Bacteria</taxon>
        <taxon>Pseudomonadati</taxon>
        <taxon>Bacteroidota</taxon>
        <taxon>Flavobacteriia</taxon>
        <taxon>Flavobacteriales</taxon>
        <taxon>Flavobacteriaceae</taxon>
        <taxon>Autumnicola</taxon>
    </lineage>
</organism>
<evidence type="ECO:0000256" key="7">
    <source>
        <dbReference type="HAMAP-Rule" id="MF_00227"/>
    </source>
</evidence>
<dbReference type="PROSITE" id="PS00648">
    <property type="entry name" value="RIBONUCLEASE_P"/>
    <property type="match status" value="1"/>
</dbReference>
<dbReference type="Proteomes" id="UP001262889">
    <property type="component" value="Unassembled WGS sequence"/>
</dbReference>
<dbReference type="InterPro" id="IPR014721">
    <property type="entry name" value="Ribsml_uS5_D2-typ_fold_subgr"/>
</dbReference>
<dbReference type="Gene3D" id="3.30.230.10">
    <property type="match status" value="1"/>
</dbReference>
<dbReference type="PANTHER" id="PTHR33992">
    <property type="entry name" value="RIBONUCLEASE P PROTEIN COMPONENT"/>
    <property type="match status" value="1"/>
</dbReference>
<dbReference type="InterPro" id="IPR020539">
    <property type="entry name" value="RNase_P_CS"/>
</dbReference>
<dbReference type="PANTHER" id="PTHR33992:SF1">
    <property type="entry name" value="RIBONUCLEASE P PROTEIN COMPONENT"/>
    <property type="match status" value="1"/>
</dbReference>
<evidence type="ECO:0000256" key="8">
    <source>
        <dbReference type="NCBIfam" id="TIGR00188"/>
    </source>
</evidence>
<comment type="caution">
    <text evidence="9">The sequence shown here is derived from an EMBL/GenBank/DDBJ whole genome shotgun (WGS) entry which is preliminary data.</text>
</comment>
<dbReference type="InterPro" id="IPR000100">
    <property type="entry name" value="RNase_P"/>
</dbReference>
<dbReference type="Pfam" id="PF00825">
    <property type="entry name" value="Ribonuclease_P"/>
    <property type="match status" value="1"/>
</dbReference>
<gene>
    <name evidence="7 9" type="primary">rnpA</name>
    <name evidence="9" type="ORF">RM553_07660</name>
</gene>
<reference evidence="9 10" key="1">
    <citation type="submission" date="2023-09" db="EMBL/GenBank/DDBJ databases">
        <authorList>
            <person name="Rey-Velasco X."/>
        </authorList>
    </citation>
    <scope>NUCLEOTIDE SEQUENCE [LARGE SCALE GENOMIC DNA]</scope>
    <source>
        <strain evidence="9 10">F363</strain>
    </source>
</reference>
<evidence type="ECO:0000256" key="2">
    <source>
        <dbReference type="ARBA" id="ARBA00022694"/>
    </source>
</evidence>
<evidence type="ECO:0000256" key="4">
    <source>
        <dbReference type="ARBA" id="ARBA00022759"/>
    </source>
</evidence>
<evidence type="ECO:0000256" key="5">
    <source>
        <dbReference type="ARBA" id="ARBA00022801"/>
    </source>
</evidence>
<name>A0ABU3C8R6_9FLAO</name>
<accession>A0ABU3C8R6</accession>
<comment type="function">
    <text evidence="1 7">RNaseP catalyzes the removal of the 5'-leader sequence from pre-tRNA to produce the mature 5'-terminus. It can also cleave other RNA substrates such as 4.5S RNA. The protein component plays an auxiliary but essential role in vivo by binding to the 5'-leader sequence and broadening the substrate specificity of the ribozyme.</text>
</comment>